<dbReference type="Proteomes" id="UP000199497">
    <property type="component" value="Unassembled WGS sequence"/>
</dbReference>
<name>A0A1H0WH81_9ACTN</name>
<evidence type="ECO:0000313" key="3">
    <source>
        <dbReference type="EMBL" id="SDP89646.1"/>
    </source>
</evidence>
<gene>
    <name evidence="3" type="ORF">SAMN04487905_11243</name>
</gene>
<feature type="chain" id="PRO_5038654423" description="DUF3558 domain-containing protein" evidence="2">
    <location>
        <begin position="27"/>
        <end position="179"/>
    </location>
</feature>
<dbReference type="RefSeq" id="WP_244515677.1">
    <property type="nucleotide sequence ID" value="NZ_FNJR01000012.1"/>
</dbReference>
<feature type="signal peptide" evidence="2">
    <location>
        <begin position="1"/>
        <end position="26"/>
    </location>
</feature>
<reference evidence="4" key="1">
    <citation type="submission" date="2016-10" db="EMBL/GenBank/DDBJ databases">
        <authorList>
            <person name="Varghese N."/>
            <person name="Submissions S."/>
        </authorList>
    </citation>
    <scope>NUCLEOTIDE SEQUENCE [LARGE SCALE GENOMIC DNA]</scope>
    <source>
        <strain evidence="4">DSM 46732</strain>
    </source>
</reference>
<dbReference type="Pfam" id="PF12079">
    <property type="entry name" value="DUF3558"/>
    <property type="match status" value="1"/>
</dbReference>
<sequence>MNRRMRSLAAVIAGAALIGAAGCSSGGGSGNASETDTSSSEESLASMKPCDVLPQDTLKSLGLEVPGESVEHLPWAPGCDYDGDPVGLTLELNKREAVADAEQKSVWAEFERLKVNGRAGARAIVKGATQARGCDVMFDAGEGMVQVRTTETGRFDSVDECAKALEIAKKVEPNVPEPA</sequence>
<feature type="region of interest" description="Disordered" evidence="1">
    <location>
        <begin position="26"/>
        <end position="49"/>
    </location>
</feature>
<evidence type="ECO:0008006" key="5">
    <source>
        <dbReference type="Google" id="ProtNLM"/>
    </source>
</evidence>
<proteinExistence type="predicted"/>
<keyword evidence="2" id="KW-0732">Signal</keyword>
<accession>A0A1H0WH81</accession>
<dbReference type="EMBL" id="FNJR01000012">
    <property type="protein sequence ID" value="SDP89646.1"/>
    <property type="molecule type" value="Genomic_DNA"/>
</dbReference>
<dbReference type="InterPro" id="IPR024520">
    <property type="entry name" value="DUF3558"/>
</dbReference>
<dbReference type="PROSITE" id="PS51257">
    <property type="entry name" value="PROKAR_LIPOPROTEIN"/>
    <property type="match status" value="1"/>
</dbReference>
<evidence type="ECO:0000256" key="2">
    <source>
        <dbReference type="SAM" id="SignalP"/>
    </source>
</evidence>
<evidence type="ECO:0000313" key="4">
    <source>
        <dbReference type="Proteomes" id="UP000199497"/>
    </source>
</evidence>
<dbReference type="AlphaFoldDB" id="A0A1H0WH81"/>
<protein>
    <recommendedName>
        <fullName evidence="5">DUF3558 domain-containing protein</fullName>
    </recommendedName>
</protein>
<feature type="compositionally biased region" description="Low complexity" evidence="1">
    <location>
        <begin position="31"/>
        <end position="43"/>
    </location>
</feature>
<evidence type="ECO:0000256" key="1">
    <source>
        <dbReference type="SAM" id="MobiDB-lite"/>
    </source>
</evidence>
<keyword evidence="4" id="KW-1185">Reference proteome</keyword>
<organism evidence="3 4">
    <name type="scientific">Actinopolyspora xinjiangensis</name>
    <dbReference type="NCBI Taxonomy" id="405564"/>
    <lineage>
        <taxon>Bacteria</taxon>
        <taxon>Bacillati</taxon>
        <taxon>Actinomycetota</taxon>
        <taxon>Actinomycetes</taxon>
        <taxon>Actinopolysporales</taxon>
        <taxon>Actinopolysporaceae</taxon>
        <taxon>Actinopolyspora</taxon>
    </lineage>
</organism>